<dbReference type="EMBL" id="DXEW01000005">
    <property type="protein sequence ID" value="HIX49865.1"/>
    <property type="molecule type" value="Genomic_DNA"/>
</dbReference>
<organism evidence="2 3">
    <name type="scientific">Candidatus Borkfalkia faecavium</name>
    <dbReference type="NCBI Taxonomy" id="2838508"/>
    <lineage>
        <taxon>Bacteria</taxon>
        <taxon>Bacillati</taxon>
        <taxon>Bacillota</taxon>
        <taxon>Clostridia</taxon>
        <taxon>Christensenellales</taxon>
        <taxon>Christensenellaceae</taxon>
        <taxon>Candidatus Borkfalkia</taxon>
    </lineage>
</organism>
<name>A0A9D1VZI8_9FIRM</name>
<evidence type="ECO:0000259" key="1">
    <source>
        <dbReference type="Pfam" id="PF01909"/>
    </source>
</evidence>
<dbReference type="CDD" id="cd05403">
    <property type="entry name" value="NT_KNTase_like"/>
    <property type="match status" value="1"/>
</dbReference>
<comment type="caution">
    <text evidence="2">The sequence shown here is derived from an EMBL/GenBank/DDBJ whole genome shotgun (WGS) entry which is preliminary data.</text>
</comment>
<dbReference type="Proteomes" id="UP000886847">
    <property type="component" value="Unassembled WGS sequence"/>
</dbReference>
<dbReference type="Pfam" id="PF01909">
    <property type="entry name" value="NTP_transf_2"/>
    <property type="match status" value="1"/>
</dbReference>
<evidence type="ECO:0000313" key="3">
    <source>
        <dbReference type="Proteomes" id="UP000886847"/>
    </source>
</evidence>
<reference evidence="2" key="1">
    <citation type="journal article" date="2021" name="PeerJ">
        <title>Extensive microbial diversity within the chicken gut microbiome revealed by metagenomics and culture.</title>
        <authorList>
            <person name="Gilroy R."/>
            <person name="Ravi A."/>
            <person name="Getino M."/>
            <person name="Pursley I."/>
            <person name="Horton D.L."/>
            <person name="Alikhan N.F."/>
            <person name="Baker D."/>
            <person name="Gharbi K."/>
            <person name="Hall N."/>
            <person name="Watson M."/>
            <person name="Adriaenssens E.M."/>
            <person name="Foster-Nyarko E."/>
            <person name="Jarju S."/>
            <person name="Secka A."/>
            <person name="Antonio M."/>
            <person name="Oren A."/>
            <person name="Chaudhuri R.R."/>
            <person name="La Ragione R."/>
            <person name="Hildebrand F."/>
            <person name="Pallen M.J."/>
        </authorList>
    </citation>
    <scope>NUCLEOTIDE SEQUENCE</scope>
    <source>
        <strain evidence="2">2189</strain>
    </source>
</reference>
<accession>A0A9D1VZI8</accession>
<dbReference type="SUPFAM" id="SSF81301">
    <property type="entry name" value="Nucleotidyltransferase"/>
    <property type="match status" value="1"/>
</dbReference>
<dbReference type="GO" id="GO:0016779">
    <property type="term" value="F:nucleotidyltransferase activity"/>
    <property type="evidence" value="ECO:0007669"/>
    <property type="project" value="InterPro"/>
</dbReference>
<dbReference type="Gene3D" id="3.30.460.10">
    <property type="entry name" value="Beta Polymerase, domain 2"/>
    <property type="match status" value="1"/>
</dbReference>
<gene>
    <name evidence="2" type="ORF">H9851_01080</name>
</gene>
<evidence type="ECO:0000313" key="2">
    <source>
        <dbReference type="EMBL" id="HIX49865.1"/>
    </source>
</evidence>
<proteinExistence type="predicted"/>
<feature type="domain" description="Polymerase nucleotidyl transferase" evidence="1">
    <location>
        <begin position="11"/>
        <end position="64"/>
    </location>
</feature>
<sequence>MLQHHIDSIQKLKDYFIGMEGLVAIVLDGSVVKGNARPDSDIDAVIVVTEEKLAQLAAQNRLAEVIPGHCTYEGGYFDIKYKTKAILQQSALHASEPTRNAYVKAQVIYTTDAEIEQIVPRISAYPEHEAADKIACFNANLQLNRGYFLQCVPESNAYMRAHLADEIVYSVYRLILIENHMLFPCNRRLEETVEKCSRRPLDILRLGAKFLREITAENCEAFVQAFWKQTSLPLSEDVSENCSQYVKYYEDWWMRERAPFPNEW</sequence>
<dbReference type="InterPro" id="IPR043519">
    <property type="entry name" value="NT_sf"/>
</dbReference>
<dbReference type="AlphaFoldDB" id="A0A9D1VZI8"/>
<protein>
    <submittedName>
        <fullName evidence="2">Nucleotidyltransferase domain-containing protein</fullName>
    </submittedName>
</protein>
<dbReference type="InterPro" id="IPR002934">
    <property type="entry name" value="Polymerase_NTP_transf_dom"/>
</dbReference>
<reference evidence="2" key="2">
    <citation type="submission" date="2021-04" db="EMBL/GenBank/DDBJ databases">
        <authorList>
            <person name="Gilroy R."/>
        </authorList>
    </citation>
    <scope>NUCLEOTIDE SEQUENCE</scope>
    <source>
        <strain evidence="2">2189</strain>
    </source>
</reference>